<reference evidence="1 2" key="1">
    <citation type="submission" date="2019-08" db="EMBL/GenBank/DDBJ databases">
        <title>Six bacteriophages against potato bacterial diseases.</title>
        <authorList>
            <person name="Zhang X."/>
            <person name="Kering K."/>
        </authorList>
    </citation>
    <scope>NUCLEOTIDE SEQUENCE [LARGE SCALE GENOMIC DNA]</scope>
</reference>
<protein>
    <submittedName>
        <fullName evidence="1">Uncharacterized protein</fullName>
    </submittedName>
</protein>
<organism evidence="1 2">
    <name type="scientific">Pectobacterium phage Wc4</name>
    <dbReference type="NCBI Taxonomy" id="2652428"/>
    <lineage>
        <taxon>Viruses</taxon>
        <taxon>Duplodnaviria</taxon>
        <taxon>Heunggongvirae</taxon>
        <taxon>Uroviricota</taxon>
        <taxon>Caudoviricetes</taxon>
        <taxon>Andersonviridae</taxon>
        <taxon>Andersonviridae incertae sedis</taxon>
        <taxon>Arnovirus</taxon>
        <taxon>Arnovirus Wc4</taxon>
    </lineage>
</organism>
<keyword evidence="2" id="KW-1185">Reference proteome</keyword>
<evidence type="ECO:0000313" key="1">
    <source>
        <dbReference type="EMBL" id="QFP93792.1"/>
    </source>
</evidence>
<name>A0A5P8D5V6_9CAUD</name>
<evidence type="ECO:0000313" key="2">
    <source>
        <dbReference type="Proteomes" id="UP000326781"/>
    </source>
</evidence>
<accession>A0A5P8D5V6</accession>
<sequence length="181" mass="20398">MGMTFEQLLLTKVIEEASEVIKEAAKIQQFGMDSFNPHEPDVLNRERLVAEMKDLFASARILCEAANIAFVLTEQDVDAKRTKILKYAAVSRKLGTVDGVMSPIKRTIKVVWLDNCPRCKAQSVILTSAGTEKLLYSGDQGYCEHCYLQGTIAADEEGAYMEWDEFSDEHKAILDEQRKIM</sequence>
<dbReference type="Proteomes" id="UP000326781">
    <property type="component" value="Segment"/>
</dbReference>
<dbReference type="EMBL" id="MN270891">
    <property type="protein sequence ID" value="QFP93792.1"/>
    <property type="molecule type" value="Genomic_DNA"/>
</dbReference>
<proteinExistence type="predicted"/>